<dbReference type="PRINTS" id="PR00344">
    <property type="entry name" value="BCTRLSENSOR"/>
</dbReference>
<dbReference type="PROSITE" id="PS50109">
    <property type="entry name" value="HIS_KIN"/>
    <property type="match status" value="1"/>
</dbReference>
<feature type="domain" description="Histidine kinase" evidence="9">
    <location>
        <begin position="344"/>
        <end position="557"/>
    </location>
</feature>
<dbReference type="EMBL" id="SLWB01000001">
    <property type="protein sequence ID" value="TCN73116.1"/>
    <property type="molecule type" value="Genomic_DNA"/>
</dbReference>
<dbReference type="Pfam" id="PF00512">
    <property type="entry name" value="HisKA"/>
    <property type="match status" value="1"/>
</dbReference>
<dbReference type="InterPro" id="IPR001789">
    <property type="entry name" value="Sig_transdc_resp-reg_receiver"/>
</dbReference>
<keyword evidence="12" id="KW-1185">Reference proteome</keyword>
<dbReference type="GO" id="GO:0000155">
    <property type="term" value="F:phosphorelay sensor kinase activity"/>
    <property type="evidence" value="ECO:0007669"/>
    <property type="project" value="InterPro"/>
</dbReference>
<reference evidence="11 12" key="1">
    <citation type="submission" date="2019-03" db="EMBL/GenBank/DDBJ databases">
        <title>Genomic Encyclopedia of Archaeal and Bacterial Type Strains, Phase II (KMG-II): from individual species to whole genera.</title>
        <authorList>
            <person name="Goeker M."/>
        </authorList>
    </citation>
    <scope>NUCLEOTIDE SEQUENCE [LARGE SCALE GENOMIC DNA]</scope>
    <source>
        <strain evidence="11 12">RL-C</strain>
    </source>
</reference>
<evidence type="ECO:0000256" key="8">
    <source>
        <dbReference type="SAM" id="Phobius"/>
    </source>
</evidence>
<dbReference type="RefSeq" id="WP_131837895.1">
    <property type="nucleotide sequence ID" value="NZ_SLWB01000001.1"/>
</dbReference>
<dbReference type="InterPro" id="IPR003594">
    <property type="entry name" value="HATPase_dom"/>
</dbReference>
<dbReference type="Proteomes" id="UP000294830">
    <property type="component" value="Unassembled WGS sequence"/>
</dbReference>
<proteinExistence type="predicted"/>
<dbReference type="Pfam" id="PF00072">
    <property type="entry name" value="Response_reg"/>
    <property type="match status" value="1"/>
</dbReference>
<feature type="modified residue" description="4-aspartylphosphate" evidence="6">
    <location>
        <position position="627"/>
    </location>
</feature>
<dbReference type="AlphaFoldDB" id="A0A4R2EWP2"/>
<dbReference type="InterPro" id="IPR011006">
    <property type="entry name" value="CheY-like_superfamily"/>
</dbReference>
<evidence type="ECO:0000259" key="10">
    <source>
        <dbReference type="PROSITE" id="PS50110"/>
    </source>
</evidence>
<keyword evidence="8" id="KW-0472">Membrane</keyword>
<organism evidence="11 12">
    <name type="scientific">Acetobacteroides hydrogenigenes</name>
    <dbReference type="NCBI Taxonomy" id="979970"/>
    <lineage>
        <taxon>Bacteria</taxon>
        <taxon>Pseudomonadati</taxon>
        <taxon>Bacteroidota</taxon>
        <taxon>Bacteroidia</taxon>
        <taxon>Bacteroidales</taxon>
        <taxon>Rikenellaceae</taxon>
        <taxon>Acetobacteroides</taxon>
    </lineage>
</organism>
<keyword evidence="4" id="KW-0808">Transferase</keyword>
<dbReference type="InterPro" id="IPR036097">
    <property type="entry name" value="HisK_dim/P_sf"/>
</dbReference>
<dbReference type="Gene3D" id="3.30.565.10">
    <property type="entry name" value="Histidine kinase-like ATPase, C-terminal domain"/>
    <property type="match status" value="1"/>
</dbReference>
<feature type="transmembrane region" description="Helical" evidence="8">
    <location>
        <begin position="292"/>
        <end position="311"/>
    </location>
</feature>
<dbReference type="SUPFAM" id="SSF47226">
    <property type="entry name" value="Histidine-containing phosphotransfer domain, HPT domain"/>
    <property type="match status" value="1"/>
</dbReference>
<evidence type="ECO:0000256" key="1">
    <source>
        <dbReference type="ARBA" id="ARBA00000085"/>
    </source>
</evidence>
<dbReference type="InterPro" id="IPR005467">
    <property type="entry name" value="His_kinase_dom"/>
</dbReference>
<dbReference type="PANTHER" id="PTHR43047">
    <property type="entry name" value="TWO-COMPONENT HISTIDINE PROTEIN KINASE"/>
    <property type="match status" value="1"/>
</dbReference>
<dbReference type="EC" id="2.7.13.3" evidence="2"/>
<comment type="caution">
    <text evidence="11">The sequence shown here is derived from an EMBL/GenBank/DDBJ whole genome shotgun (WGS) entry which is preliminary data.</text>
</comment>
<dbReference type="InterPro" id="IPR036890">
    <property type="entry name" value="HATPase_C_sf"/>
</dbReference>
<evidence type="ECO:0000256" key="7">
    <source>
        <dbReference type="SAM" id="Coils"/>
    </source>
</evidence>
<keyword evidence="8" id="KW-1133">Transmembrane helix</keyword>
<dbReference type="CDD" id="cd16922">
    <property type="entry name" value="HATPase_EvgS-ArcB-TorS-like"/>
    <property type="match status" value="1"/>
</dbReference>
<evidence type="ECO:0000256" key="5">
    <source>
        <dbReference type="ARBA" id="ARBA00022777"/>
    </source>
</evidence>
<dbReference type="SMART" id="SM00448">
    <property type="entry name" value="REC"/>
    <property type="match status" value="1"/>
</dbReference>
<dbReference type="SMART" id="SM00388">
    <property type="entry name" value="HisKA"/>
    <property type="match status" value="1"/>
</dbReference>
<dbReference type="InterPro" id="IPR004358">
    <property type="entry name" value="Sig_transdc_His_kin-like_C"/>
</dbReference>
<dbReference type="SUPFAM" id="SSF55874">
    <property type="entry name" value="ATPase domain of HSP90 chaperone/DNA topoisomerase II/histidine kinase"/>
    <property type="match status" value="1"/>
</dbReference>
<dbReference type="Gene3D" id="3.40.50.2300">
    <property type="match status" value="1"/>
</dbReference>
<keyword evidence="7" id="KW-0175">Coiled coil</keyword>
<dbReference type="PANTHER" id="PTHR43047:SF64">
    <property type="entry name" value="HISTIDINE KINASE CONTAINING CHEY-HOMOLOGOUS RECEIVER DOMAIN AND PAS DOMAIN-RELATED"/>
    <property type="match status" value="1"/>
</dbReference>
<dbReference type="CDD" id="cd00156">
    <property type="entry name" value="REC"/>
    <property type="match status" value="1"/>
</dbReference>
<sequence length="813" mass="91686">MVSFPTQSIRRKVFISFFVLMVFGIVAFFYSYLGVVRLSNTLRDAPASAQKLIIINQTLVKIYESETDAKLYAASGDDSFLKSYVEQNSYIDSSLQVLRNISIDAEQQVLLGNILIIQRQKSKVINDIIALKHKKTNKGDYKSIFRSKSDSSEVELKHRIYSTLGSNAPSEPVVVRKRTFFQRLKALFKEDETPIIMSHLGAQKKVDSITVKQKKTDNSIVQLQSKLAMLQERDKINEKLFKQQEIALLKKDKLLTDRMLYHITMMSKEEIRINREQLAKFESTTNSYMHKLILMGFSAFFVIVVFLILIFRDIRLSSRMQKQLEESNEKIQELLKVKERFLANMSHEIRTPLSAIMGFSDFLLSKKTYSEEEIMAINSSAKHLHSIVNEILDYSKVESNAVELEFSQFPLEAFFNEIITEMSIKAKEKGISLVLNLGVVPSMVKLDRLRLKQVMLNLISNAIKFTEQGEVVVNVYVQEEELRIDVVDTGIGIPMSAQEKIFEEFTQADGSVARKFGGTGLGLSISRKLVVLMGGNLLLKSEEGVGSTFIVEFPLANILSEGASTLSQDISSQPISSRVLFIDDDSYVRLLVSKIFAANGISFDIADNGAKGVEMCRKGVYGLVVTDLHMPGMSGIEAVKAIKEYNPLAKVLFLSADVSASMTNEMMAIGANGILQKPFTEGEILTAISNIMQVPRVDVREDRRPLCNISKVTAFIGNDRAELKQIIDAFVLSAEESIAFIASNNRIGNEVPVADRAHKLLTGFRQFEITRGVEYLREIEKCRHGRLLSEVQREIEELQKLWVDVKKYLEASL</sequence>
<evidence type="ECO:0000313" key="11">
    <source>
        <dbReference type="EMBL" id="TCN73116.1"/>
    </source>
</evidence>
<dbReference type="SUPFAM" id="SSF52172">
    <property type="entry name" value="CheY-like"/>
    <property type="match status" value="1"/>
</dbReference>
<keyword evidence="5 11" id="KW-0418">Kinase</keyword>
<dbReference type="FunFam" id="3.30.565.10:FF:000010">
    <property type="entry name" value="Sensor histidine kinase RcsC"/>
    <property type="match status" value="1"/>
</dbReference>
<evidence type="ECO:0000256" key="2">
    <source>
        <dbReference type="ARBA" id="ARBA00012438"/>
    </source>
</evidence>
<comment type="catalytic activity">
    <reaction evidence="1">
        <text>ATP + protein L-histidine = ADP + protein N-phospho-L-histidine.</text>
        <dbReference type="EC" id="2.7.13.3"/>
    </reaction>
</comment>
<feature type="coiled-coil region" evidence="7">
    <location>
        <begin position="317"/>
        <end position="344"/>
    </location>
</feature>
<feature type="domain" description="Response regulatory" evidence="10">
    <location>
        <begin position="578"/>
        <end position="692"/>
    </location>
</feature>
<evidence type="ECO:0000256" key="3">
    <source>
        <dbReference type="ARBA" id="ARBA00022553"/>
    </source>
</evidence>
<dbReference type="Pfam" id="PF02518">
    <property type="entry name" value="HATPase_c"/>
    <property type="match status" value="1"/>
</dbReference>
<dbReference type="SMART" id="SM00387">
    <property type="entry name" value="HATPase_c"/>
    <property type="match status" value="1"/>
</dbReference>
<evidence type="ECO:0000259" key="9">
    <source>
        <dbReference type="PROSITE" id="PS50109"/>
    </source>
</evidence>
<gene>
    <name evidence="11" type="ORF">CLV25_101334</name>
</gene>
<protein>
    <recommendedName>
        <fullName evidence="2">histidine kinase</fullName>
        <ecNumber evidence="2">2.7.13.3</ecNumber>
    </recommendedName>
</protein>
<accession>A0A4R2EWP2</accession>
<evidence type="ECO:0000313" key="12">
    <source>
        <dbReference type="Proteomes" id="UP000294830"/>
    </source>
</evidence>
<dbReference type="InterPro" id="IPR003661">
    <property type="entry name" value="HisK_dim/P_dom"/>
</dbReference>
<evidence type="ECO:0000256" key="4">
    <source>
        <dbReference type="ARBA" id="ARBA00022679"/>
    </source>
</evidence>
<dbReference type="InterPro" id="IPR036641">
    <property type="entry name" value="HPT_dom_sf"/>
</dbReference>
<dbReference type="CDD" id="cd00082">
    <property type="entry name" value="HisKA"/>
    <property type="match status" value="1"/>
</dbReference>
<dbReference type="OrthoDB" id="9796457at2"/>
<dbReference type="SUPFAM" id="SSF47384">
    <property type="entry name" value="Homodimeric domain of signal transducing histidine kinase"/>
    <property type="match status" value="1"/>
</dbReference>
<feature type="transmembrane region" description="Helical" evidence="8">
    <location>
        <begin position="12"/>
        <end position="33"/>
    </location>
</feature>
<dbReference type="PROSITE" id="PS50110">
    <property type="entry name" value="RESPONSE_REGULATORY"/>
    <property type="match status" value="1"/>
</dbReference>
<evidence type="ECO:0000256" key="6">
    <source>
        <dbReference type="PROSITE-ProRule" id="PRU00169"/>
    </source>
</evidence>
<name>A0A4R2EWP2_9BACT</name>
<keyword evidence="8" id="KW-0812">Transmembrane</keyword>
<dbReference type="Gene3D" id="1.10.287.130">
    <property type="match status" value="1"/>
</dbReference>
<keyword evidence="3 6" id="KW-0597">Phosphoprotein</keyword>